<name>A0ACC0NCT2_RHOML</name>
<organism evidence="1 2">
    <name type="scientific">Rhododendron molle</name>
    <name type="common">Chinese azalea</name>
    <name type="synonym">Azalea mollis</name>
    <dbReference type="NCBI Taxonomy" id="49168"/>
    <lineage>
        <taxon>Eukaryota</taxon>
        <taxon>Viridiplantae</taxon>
        <taxon>Streptophyta</taxon>
        <taxon>Embryophyta</taxon>
        <taxon>Tracheophyta</taxon>
        <taxon>Spermatophyta</taxon>
        <taxon>Magnoliopsida</taxon>
        <taxon>eudicotyledons</taxon>
        <taxon>Gunneridae</taxon>
        <taxon>Pentapetalae</taxon>
        <taxon>asterids</taxon>
        <taxon>Ericales</taxon>
        <taxon>Ericaceae</taxon>
        <taxon>Ericoideae</taxon>
        <taxon>Rhodoreae</taxon>
        <taxon>Rhododendron</taxon>
    </lineage>
</organism>
<evidence type="ECO:0000313" key="1">
    <source>
        <dbReference type="EMBL" id="KAI8550699.1"/>
    </source>
</evidence>
<dbReference type="EMBL" id="CM046393">
    <property type="protein sequence ID" value="KAI8550699.1"/>
    <property type="molecule type" value="Genomic_DNA"/>
</dbReference>
<comment type="caution">
    <text evidence="1">The sequence shown here is derived from an EMBL/GenBank/DDBJ whole genome shotgun (WGS) entry which is preliminary data.</text>
</comment>
<evidence type="ECO:0000313" key="2">
    <source>
        <dbReference type="Proteomes" id="UP001062846"/>
    </source>
</evidence>
<reference evidence="1" key="1">
    <citation type="submission" date="2022-02" db="EMBL/GenBank/DDBJ databases">
        <title>Plant Genome Project.</title>
        <authorList>
            <person name="Zhang R.-G."/>
        </authorList>
    </citation>
    <scope>NUCLEOTIDE SEQUENCE</scope>
    <source>
        <strain evidence="1">AT1</strain>
    </source>
</reference>
<keyword evidence="2" id="KW-1185">Reference proteome</keyword>
<dbReference type="Proteomes" id="UP001062846">
    <property type="component" value="Chromosome 6"/>
</dbReference>
<protein>
    <submittedName>
        <fullName evidence="1">Uncharacterized protein</fullName>
    </submittedName>
</protein>
<sequence>MAVSKSYFPRAGYRFLSNDRDALITYYSIFELDESNVWNNTIRSSSPVYRKPISSSRDSHKKSASAAKVKRGAEAGSMTGSLSVNISD</sequence>
<accession>A0ACC0NCT2</accession>
<gene>
    <name evidence="1" type="ORF">RHMOL_Rhmol06G0128000</name>
</gene>
<proteinExistence type="predicted"/>